<evidence type="ECO:0000256" key="3">
    <source>
        <dbReference type="ARBA" id="ARBA00022989"/>
    </source>
</evidence>
<dbReference type="OrthoDB" id="9768837at2"/>
<evidence type="ECO:0000256" key="1">
    <source>
        <dbReference type="ARBA" id="ARBA00004141"/>
    </source>
</evidence>
<reference evidence="7 8" key="1">
    <citation type="submission" date="2015-03" db="EMBL/GenBank/DDBJ databases">
        <title>Complete genome sequence of Lactobacillus acetotolerans NBRC 13120.</title>
        <authorList>
            <person name="Toh H."/>
            <person name="Morita H."/>
            <person name="Fujita N."/>
        </authorList>
    </citation>
    <scope>NUCLEOTIDE SEQUENCE [LARGE SCALE GENOMIC DNA]</scope>
    <source>
        <strain evidence="7 8">NBRC 13120</strain>
    </source>
</reference>
<dbReference type="GO" id="GO:0140359">
    <property type="term" value="F:ABC-type transporter activity"/>
    <property type="evidence" value="ECO:0007669"/>
    <property type="project" value="InterPro"/>
</dbReference>
<keyword evidence="2 5" id="KW-0812">Transmembrane</keyword>
<comment type="subcellular location">
    <subcellularLocation>
        <location evidence="1">Membrane</location>
        <topology evidence="1">Multi-pass membrane protein</topology>
    </subcellularLocation>
</comment>
<dbReference type="EMBL" id="AP014808">
    <property type="protein sequence ID" value="BAQ57725.1"/>
    <property type="molecule type" value="Genomic_DNA"/>
</dbReference>
<dbReference type="PATRIC" id="fig|1600.4.peg.1364"/>
<dbReference type="Pfam" id="PF12698">
    <property type="entry name" value="ABC2_membrane_3"/>
    <property type="match status" value="1"/>
</dbReference>
<sequence length="228" mass="25866">MKKTFIVLKENYLRQIKSWSFITLVLAPFAFLIIMAGISYLEAKNSSDNDQIAVIRQVKKAPLNSYELKKQGIDVTSKYANITAAKKALKKDKIRGYLTAKTESSQVKVTYVGSSNLDNSEKQGINNIAGKYQQILNIRQSRINDKQLKVLTRKPSFKQKIQNSSHASSIKEISTMILIFVMYFILTTYASITAQEIASEKGSKIMEIIFSSMKAIRYFYGKILAVFF</sequence>
<feature type="domain" description="ABC-2 type transporter transmembrane" evidence="6">
    <location>
        <begin position="19"/>
        <end position="228"/>
    </location>
</feature>
<evidence type="ECO:0000313" key="7">
    <source>
        <dbReference type="EMBL" id="BAQ57725.1"/>
    </source>
</evidence>
<organism evidence="7 8">
    <name type="scientific">Lactobacillus acetotolerans</name>
    <dbReference type="NCBI Taxonomy" id="1600"/>
    <lineage>
        <taxon>Bacteria</taxon>
        <taxon>Bacillati</taxon>
        <taxon>Bacillota</taxon>
        <taxon>Bacilli</taxon>
        <taxon>Lactobacillales</taxon>
        <taxon>Lactobacillaceae</taxon>
        <taxon>Lactobacillus</taxon>
    </lineage>
</organism>
<dbReference type="Proteomes" id="UP000035709">
    <property type="component" value="Chromosome"/>
</dbReference>
<feature type="transmembrane region" description="Helical" evidence="5">
    <location>
        <begin position="21"/>
        <end position="41"/>
    </location>
</feature>
<accession>A0A0D6A5N3</accession>
<evidence type="ECO:0000256" key="2">
    <source>
        <dbReference type="ARBA" id="ARBA00022692"/>
    </source>
</evidence>
<feature type="transmembrane region" description="Helical" evidence="5">
    <location>
        <begin position="173"/>
        <end position="192"/>
    </location>
</feature>
<keyword evidence="8" id="KW-1185">Reference proteome</keyword>
<dbReference type="InterPro" id="IPR013525">
    <property type="entry name" value="ABC2_TM"/>
</dbReference>
<dbReference type="KEGG" id="lae:LBAT_1336"/>
<evidence type="ECO:0000256" key="5">
    <source>
        <dbReference type="SAM" id="Phobius"/>
    </source>
</evidence>
<dbReference type="STRING" id="1600.LBAT_1336"/>
<keyword evidence="4 5" id="KW-0472">Membrane</keyword>
<proteinExistence type="predicted"/>
<evidence type="ECO:0000259" key="6">
    <source>
        <dbReference type="Pfam" id="PF12698"/>
    </source>
</evidence>
<evidence type="ECO:0000313" key="8">
    <source>
        <dbReference type="Proteomes" id="UP000035709"/>
    </source>
</evidence>
<name>A0A0D6A5N3_9LACO</name>
<evidence type="ECO:0000256" key="4">
    <source>
        <dbReference type="ARBA" id="ARBA00023136"/>
    </source>
</evidence>
<dbReference type="AlphaFoldDB" id="A0A0D6A5N3"/>
<protein>
    <submittedName>
        <fullName evidence="7">ABC transporter permease component</fullName>
    </submittedName>
</protein>
<keyword evidence="3 5" id="KW-1133">Transmembrane helix</keyword>
<gene>
    <name evidence="7" type="ORF">LBAT_1336</name>
</gene>
<dbReference type="GO" id="GO:0016020">
    <property type="term" value="C:membrane"/>
    <property type="evidence" value="ECO:0007669"/>
    <property type="project" value="UniProtKB-SubCell"/>
</dbReference>